<evidence type="ECO:0000313" key="2">
    <source>
        <dbReference type="WBParaSite" id="ES5_v2.g22635.t1"/>
    </source>
</evidence>
<dbReference type="Proteomes" id="UP000887579">
    <property type="component" value="Unplaced"/>
</dbReference>
<proteinExistence type="predicted"/>
<sequence>MATKDCCMSLKRQLNLRLLNGQFNNLNLNQNLKCFSTDTVRSKNITKIDDKKDLYFEFLQIKQLRTAALSKVSDFTNSKATKNRNEWNKYEKEKLPLKCLSIHDEKEKLKGGKLFNVNDSTLSLHIAAYENSIETSKEAEMKGGEKFGLINTCKNVKPLLTTFAQNPFEFIQQENEMVKPEVMQFKASQRLLKPNSSGTFGDNGILCGVPHVAEDSLFCYYTVSLAFFGAECEVFSF</sequence>
<dbReference type="WBParaSite" id="ES5_v2.g22635.t1">
    <property type="protein sequence ID" value="ES5_v2.g22635.t1"/>
    <property type="gene ID" value="ES5_v2.g22635"/>
</dbReference>
<name>A0AC34FYQ6_9BILA</name>
<organism evidence="1 2">
    <name type="scientific">Panagrolaimus sp. ES5</name>
    <dbReference type="NCBI Taxonomy" id="591445"/>
    <lineage>
        <taxon>Eukaryota</taxon>
        <taxon>Metazoa</taxon>
        <taxon>Ecdysozoa</taxon>
        <taxon>Nematoda</taxon>
        <taxon>Chromadorea</taxon>
        <taxon>Rhabditida</taxon>
        <taxon>Tylenchina</taxon>
        <taxon>Panagrolaimomorpha</taxon>
        <taxon>Panagrolaimoidea</taxon>
        <taxon>Panagrolaimidae</taxon>
        <taxon>Panagrolaimus</taxon>
    </lineage>
</organism>
<reference evidence="2" key="1">
    <citation type="submission" date="2022-11" db="UniProtKB">
        <authorList>
            <consortium name="WormBaseParasite"/>
        </authorList>
    </citation>
    <scope>IDENTIFICATION</scope>
</reference>
<evidence type="ECO:0000313" key="1">
    <source>
        <dbReference type="Proteomes" id="UP000887579"/>
    </source>
</evidence>
<protein>
    <submittedName>
        <fullName evidence="2">Uncharacterized protein</fullName>
    </submittedName>
</protein>
<accession>A0AC34FYQ6</accession>